<keyword evidence="1" id="KW-0472">Membrane</keyword>
<dbReference type="Ensembl" id="ENSVKKT00000001692.1">
    <property type="protein sequence ID" value="ENSVKKP00000001634.1"/>
    <property type="gene ID" value="ENSVKKG00000001348.1"/>
</dbReference>
<accession>A0A8D2ISA1</accession>
<evidence type="ECO:0000313" key="2">
    <source>
        <dbReference type="Ensembl" id="ENSVKKP00000001634.1"/>
    </source>
</evidence>
<protein>
    <submittedName>
        <fullName evidence="2">Uncharacterized protein</fullName>
    </submittedName>
</protein>
<reference evidence="2" key="1">
    <citation type="submission" date="2025-08" db="UniProtKB">
        <authorList>
            <consortium name="Ensembl"/>
        </authorList>
    </citation>
    <scope>IDENTIFICATION</scope>
</reference>
<keyword evidence="3" id="KW-1185">Reference proteome</keyword>
<organism evidence="2 3">
    <name type="scientific">Varanus komodoensis</name>
    <name type="common">Komodo dragon</name>
    <dbReference type="NCBI Taxonomy" id="61221"/>
    <lineage>
        <taxon>Eukaryota</taxon>
        <taxon>Metazoa</taxon>
        <taxon>Chordata</taxon>
        <taxon>Craniata</taxon>
        <taxon>Vertebrata</taxon>
        <taxon>Euteleostomi</taxon>
        <taxon>Lepidosauria</taxon>
        <taxon>Squamata</taxon>
        <taxon>Bifurcata</taxon>
        <taxon>Unidentata</taxon>
        <taxon>Episquamata</taxon>
        <taxon>Toxicofera</taxon>
        <taxon>Anguimorpha</taxon>
        <taxon>Paleoanguimorpha</taxon>
        <taxon>Varanoidea</taxon>
        <taxon>Varanidae</taxon>
        <taxon>Varanus</taxon>
    </lineage>
</organism>
<sequence>MTKSAGVGILQIWYFFLFLLAMFPILYDCCTEVAHHIPRRWLRRNVLMFEIQKGVVQKRRFCLLIFGMSVAYRKCVGRASRKKGCLDCSVPAVVSGGVFLQLDSYFWTSLAQGKSGDTG</sequence>
<feature type="transmembrane region" description="Helical" evidence="1">
    <location>
        <begin position="12"/>
        <end position="34"/>
    </location>
</feature>
<evidence type="ECO:0000256" key="1">
    <source>
        <dbReference type="SAM" id="Phobius"/>
    </source>
</evidence>
<dbReference type="Proteomes" id="UP000694545">
    <property type="component" value="Unplaced"/>
</dbReference>
<dbReference type="AlphaFoldDB" id="A0A8D2ISA1"/>
<reference evidence="2" key="2">
    <citation type="submission" date="2025-09" db="UniProtKB">
        <authorList>
            <consortium name="Ensembl"/>
        </authorList>
    </citation>
    <scope>IDENTIFICATION</scope>
</reference>
<keyword evidence="1" id="KW-1133">Transmembrane helix</keyword>
<proteinExistence type="predicted"/>
<keyword evidence="1" id="KW-0812">Transmembrane</keyword>
<name>A0A8D2ISA1_VARKO</name>
<evidence type="ECO:0000313" key="3">
    <source>
        <dbReference type="Proteomes" id="UP000694545"/>
    </source>
</evidence>